<feature type="non-terminal residue" evidence="2">
    <location>
        <position position="1"/>
    </location>
</feature>
<accession>A0A1B6IIY6</accession>
<gene>
    <name evidence="2" type="ORF">g.8061</name>
</gene>
<dbReference type="AlphaFoldDB" id="A0A1B6IIY6"/>
<reference evidence="2" key="1">
    <citation type="submission" date="2015-11" db="EMBL/GenBank/DDBJ databases">
        <title>De novo transcriptome assembly of four potential Pierce s Disease insect vectors from Arizona vineyards.</title>
        <authorList>
            <person name="Tassone E.E."/>
        </authorList>
    </citation>
    <scope>NUCLEOTIDE SEQUENCE</scope>
</reference>
<dbReference type="InterPro" id="IPR001478">
    <property type="entry name" value="PDZ"/>
</dbReference>
<organism evidence="2">
    <name type="scientific">Homalodisca liturata</name>
    <dbReference type="NCBI Taxonomy" id="320908"/>
    <lineage>
        <taxon>Eukaryota</taxon>
        <taxon>Metazoa</taxon>
        <taxon>Ecdysozoa</taxon>
        <taxon>Arthropoda</taxon>
        <taxon>Hexapoda</taxon>
        <taxon>Insecta</taxon>
        <taxon>Pterygota</taxon>
        <taxon>Neoptera</taxon>
        <taxon>Paraneoptera</taxon>
        <taxon>Hemiptera</taxon>
        <taxon>Auchenorrhyncha</taxon>
        <taxon>Membracoidea</taxon>
        <taxon>Cicadellidae</taxon>
        <taxon>Cicadellinae</taxon>
        <taxon>Proconiini</taxon>
        <taxon>Homalodisca</taxon>
    </lineage>
</organism>
<protein>
    <recommendedName>
        <fullName evidence="1">PDZ domain-containing protein</fullName>
    </recommendedName>
</protein>
<proteinExistence type="predicted"/>
<sequence length="644" mass="71901">QTVNAFHEEIFTRLSLNDEEINKNKVVEDWLDSGAYLSKKKNSSFSQYLKTMLEPESSVCSLSPYTLSVLDEDDRSDNFSDDLKGSKKIEEVDKRDSILQASTVSSSLKHTHENRSVAPSDNIGFIVDMNNVNKHNVYNDCIKVTPNDYECMNTSDKFNSNYTDNFEFCEGRSFVDLALSNSDCNVLPEKDNGLQSFVAKLVELKDGDDYKDNSNDEQNEYDYYNTTSSVGFCPLNAEDDIPIPTIKNGVVNSLVAYFEAINNQEVETSCENGFTLGEEVESISLSDHDNNDNTNELETLIQLNSVFSKMPTDVNLSASFFDNQKMANDQFNFEEENIQSDISGIAMKETRETKDFFKDSVNWSVADEIVKENARISFEDVQNTQNTLFENKTESINVITIDTLNGIGYDVGFEENIDEEQTCSIVTESDKLCDRSFDSPSASNYIVNVENTFDVRTEKEKDCPSVSPDEDFSISSDILNEYADKITGPLECDDNPELNCTRKMIDPTASYIFKPTRIPVIVLSETDVRLSPVGSIELYPAESVLQNNEGPDVDCSELSEENSVEEVRTLPSCNETNDLCVFPPANVIDVALEKNWGSIGLKIKGDGNGVIVSDILPGGSADSSGLVFKGWVDIKAMKEEMESL</sequence>
<dbReference type="PROSITE" id="PS50106">
    <property type="entry name" value="PDZ"/>
    <property type="match status" value="1"/>
</dbReference>
<dbReference type="EMBL" id="GECU01020814">
    <property type="protein sequence ID" value="JAS86892.1"/>
    <property type="molecule type" value="Transcribed_RNA"/>
</dbReference>
<name>A0A1B6IIY6_9HEMI</name>
<dbReference type="SUPFAM" id="SSF50156">
    <property type="entry name" value="PDZ domain-like"/>
    <property type="match status" value="1"/>
</dbReference>
<evidence type="ECO:0000313" key="2">
    <source>
        <dbReference type="EMBL" id="JAS86892.1"/>
    </source>
</evidence>
<evidence type="ECO:0000259" key="1">
    <source>
        <dbReference type="PROSITE" id="PS50106"/>
    </source>
</evidence>
<feature type="domain" description="PDZ" evidence="1">
    <location>
        <begin position="589"/>
        <end position="630"/>
    </location>
</feature>
<dbReference type="InterPro" id="IPR036034">
    <property type="entry name" value="PDZ_sf"/>
</dbReference>
<dbReference type="Gene3D" id="2.30.42.10">
    <property type="match status" value="1"/>
</dbReference>